<dbReference type="Proteomes" id="UP000149312">
    <property type="component" value="Segment"/>
</dbReference>
<dbReference type="EMBL" id="DQ530348">
    <property type="protein sequence ID" value="ABF72350.1"/>
    <property type="molecule type" value="Genomic_DNA"/>
</dbReference>
<name>Q19B37_9ALPH</name>
<feature type="compositionally biased region" description="Basic residues" evidence="1">
    <location>
        <begin position="1"/>
        <end position="12"/>
    </location>
</feature>
<sequence>MQTRCCRGKKRGTVPFSTQMGPPPPKKKKEPCLPPRK</sequence>
<protein>
    <submittedName>
        <fullName evidence="2">Uncharacterized protein</fullName>
    </submittedName>
</protein>
<evidence type="ECO:0000256" key="1">
    <source>
        <dbReference type="SAM" id="MobiDB-lite"/>
    </source>
</evidence>
<organism evidence="2 3">
    <name type="scientific">Gallid alphaherpesvirus 2</name>
    <dbReference type="NCBI Taxonomy" id="10390"/>
    <lineage>
        <taxon>Viruses</taxon>
        <taxon>Duplodnaviria</taxon>
        <taxon>Heunggongvirae</taxon>
        <taxon>Peploviricota</taxon>
        <taxon>Herviviricetes</taxon>
        <taxon>Herpesvirales</taxon>
        <taxon>Orthoherpesviridae</taxon>
        <taxon>Alphaherpesvirinae</taxon>
        <taxon>Mardivirus</taxon>
        <taxon>Mardivirus gallidalpha2</taxon>
    </lineage>
</organism>
<reference evidence="2 3" key="1">
    <citation type="journal article" date="2007" name="J. Gen. Virol.">
        <title>Comparative full-length sequence analysis of oncogenic and vaccine (Rispens) strains of Marek's disease virus.</title>
        <authorList>
            <person name="Spatz S.J."/>
            <person name="Petherbridge L."/>
            <person name="Zhao Y."/>
            <person name="Nair V."/>
        </authorList>
    </citation>
    <scope>NUCLEOTIDE SEQUENCE [LARGE SCALE GENOMIC DNA]</scope>
    <source>
        <strain evidence="2">CVI988</strain>
    </source>
</reference>
<feature type="compositionally biased region" description="Basic residues" evidence="1">
    <location>
        <begin position="25"/>
        <end position="37"/>
    </location>
</feature>
<accession>Q19B37</accession>
<gene>
    <name evidence="2" type="ORF">MDV086.2</name>
</gene>
<proteinExistence type="predicted"/>
<feature type="region of interest" description="Disordered" evidence="1">
    <location>
        <begin position="1"/>
        <end position="37"/>
    </location>
</feature>
<evidence type="ECO:0000313" key="3">
    <source>
        <dbReference type="Proteomes" id="UP000149312"/>
    </source>
</evidence>
<evidence type="ECO:0000313" key="2">
    <source>
        <dbReference type="EMBL" id="ABF72350.1"/>
    </source>
</evidence>